<dbReference type="AlphaFoldDB" id="A0A510I5Y4"/>
<dbReference type="InterPro" id="IPR030395">
    <property type="entry name" value="GP_PDE_dom"/>
</dbReference>
<dbReference type="RefSeq" id="WP_143692496.1">
    <property type="nucleotide sequence ID" value="NZ_AP019798.1"/>
</dbReference>
<proteinExistence type="predicted"/>
<dbReference type="PANTHER" id="PTHR46211:SF14">
    <property type="entry name" value="GLYCEROPHOSPHODIESTER PHOSPHODIESTERASE"/>
    <property type="match status" value="1"/>
</dbReference>
<reference evidence="3" key="1">
    <citation type="submission" date="2019-07" db="EMBL/GenBank/DDBJ databases">
        <title>Complete Genome Sequences of Vibrion rotiferianus strain AM7.</title>
        <authorList>
            <person name="Miyazaki K."/>
            <person name="Wiseschart A."/>
            <person name="Pootanakit K."/>
            <person name="Ishimori K."/>
            <person name="Kitahara K."/>
        </authorList>
    </citation>
    <scope>NUCLEOTIDE SEQUENCE [LARGE SCALE GENOMIC DNA]</scope>
    <source>
        <strain evidence="3">AM7</strain>
    </source>
</reference>
<organism evidence="2 3">
    <name type="scientific">Vibrio rotiferianus</name>
    <dbReference type="NCBI Taxonomy" id="190895"/>
    <lineage>
        <taxon>Bacteria</taxon>
        <taxon>Pseudomonadati</taxon>
        <taxon>Pseudomonadota</taxon>
        <taxon>Gammaproteobacteria</taxon>
        <taxon>Vibrionales</taxon>
        <taxon>Vibrionaceae</taxon>
        <taxon>Vibrio</taxon>
    </lineage>
</organism>
<evidence type="ECO:0000313" key="3">
    <source>
        <dbReference type="Proteomes" id="UP000315115"/>
    </source>
</evidence>
<dbReference type="Pfam" id="PF03009">
    <property type="entry name" value="GDPD"/>
    <property type="match status" value="1"/>
</dbReference>
<dbReference type="GO" id="GO:0006629">
    <property type="term" value="P:lipid metabolic process"/>
    <property type="evidence" value="ECO:0007669"/>
    <property type="project" value="InterPro"/>
</dbReference>
<dbReference type="SUPFAM" id="SSF51695">
    <property type="entry name" value="PLC-like phosphodiesterases"/>
    <property type="match status" value="1"/>
</dbReference>
<dbReference type="Gene3D" id="3.20.20.190">
    <property type="entry name" value="Phosphatidylinositol (PI) phosphodiesterase"/>
    <property type="match status" value="1"/>
</dbReference>
<accession>A0A510I5Y4</accession>
<protein>
    <recommendedName>
        <fullName evidence="1">GP-PDE domain-containing protein</fullName>
    </recommendedName>
</protein>
<gene>
    <name evidence="2" type="ORF">VroAM7_15240</name>
</gene>
<dbReference type="GO" id="GO:0008081">
    <property type="term" value="F:phosphoric diester hydrolase activity"/>
    <property type="evidence" value="ECO:0007669"/>
    <property type="project" value="InterPro"/>
</dbReference>
<evidence type="ECO:0000259" key="1">
    <source>
        <dbReference type="Pfam" id="PF03009"/>
    </source>
</evidence>
<evidence type="ECO:0000313" key="2">
    <source>
        <dbReference type="EMBL" id="BBL88871.1"/>
    </source>
</evidence>
<feature type="domain" description="GP-PDE" evidence="1">
    <location>
        <begin position="48"/>
        <end position="78"/>
    </location>
</feature>
<dbReference type="PANTHER" id="PTHR46211">
    <property type="entry name" value="GLYCEROPHOSPHORYL DIESTER PHOSPHODIESTERASE"/>
    <property type="match status" value="1"/>
</dbReference>
<name>A0A510I5Y4_9VIBR</name>
<dbReference type="EMBL" id="AP019798">
    <property type="protein sequence ID" value="BBL88871.1"/>
    <property type="molecule type" value="Genomic_DNA"/>
</dbReference>
<dbReference type="InterPro" id="IPR017946">
    <property type="entry name" value="PLC-like_Pdiesterase_TIM-brl"/>
</dbReference>
<sequence length="266" mass="30819">MPDYRTSLKVIAFGFVLLTCFAPMLAWFAFSTSQAQMYWQSCTEVWAHRGLTTRAEENTIPAFNEALKAGAKGIEIDVFYDVAQQRFLVKHDPEPKEIELTLEWVFVTFGGSTQYWLDFKNLSQLDLDERNSALDHLVSLADPNISRRQIVIESVNEHALSAFTTQGFNTSYWLNLNDDISDWRYFIYAVKTHIKYWLGWFTAVSTDINYYTDRFRIAFSDIPTLLFTVNQPMAIREIEHPNIKVVLTDIPIYSQFSYCHQQGGES</sequence>
<dbReference type="Proteomes" id="UP000315115">
    <property type="component" value="Chromosome 1"/>
</dbReference>